<feature type="region of interest" description="Disordered" evidence="5">
    <location>
        <begin position="525"/>
        <end position="576"/>
    </location>
</feature>
<keyword evidence="7" id="KW-1185">Reference proteome</keyword>
<sequence length="576" mass="62972">MTYGIDFGTSNSVVARYNDGGTEVLPVGSESVPAQWYQPEFEALFPSVLSVRDLQRTLCFGWAAKTTRGEPVDAVKRLLGARAATGTDPDESGTPHLGEEHVWIADQPFRSTAVAASLFAQMKSAGERNLLELSEAVVTVPAHATGGARYRTRAAARLARIKVKALLNEPTAAAISYVNDVDIPGNLLVFDWGGGTIDVTILEYDGKYFEEQTSRGIAALGGLEFDETLARVILTKLGQVPERLTRHERQRWRRNVELTKIALSRREVKEIPFDIPELGTTVTISRDEYLTAVTPLIQHAMEPLQQALDDLRYGPNDIDSVLMIGGTSQIPEAREAVGQLLGEDRIVDPGLCHPMTAVARGAAIYSAALDDPDKYEQFTLVSSHALGTAFAAGARKGFRPIIKRNSTLIARGEERFTPAKPGASSLNVEIIEGEEGYPADSDRAFPLSRLEVRLPKPERIPDDNAVLIHFRYDISGILHVRVTHERTGQVLRENEIDSFGEDGTPLQQGLDSELERLLNYIEIPFPHASQSEPTPRLEKNETTEPVEQPSAKTISPPTAGNLDGALTVNGVSQTQL</sequence>
<dbReference type="RefSeq" id="WP_138637734.1">
    <property type="nucleotide sequence ID" value="NZ_JASWDG010000002.1"/>
</dbReference>
<evidence type="ECO:0000313" key="7">
    <source>
        <dbReference type="Proteomes" id="UP000305238"/>
    </source>
</evidence>
<protein>
    <submittedName>
        <fullName evidence="6">Hsp70 family protein</fullName>
    </submittedName>
</protein>
<keyword evidence="1 4" id="KW-0547">Nucleotide-binding</keyword>
<dbReference type="Gene3D" id="3.30.420.40">
    <property type="match status" value="2"/>
</dbReference>
<evidence type="ECO:0000256" key="2">
    <source>
        <dbReference type="ARBA" id="ARBA00022840"/>
    </source>
</evidence>
<comment type="caution">
    <text evidence="6">The sequence shown here is derived from an EMBL/GenBank/DDBJ whole genome shotgun (WGS) entry which is preliminary data.</text>
</comment>
<dbReference type="OrthoDB" id="9766019at2"/>
<dbReference type="GO" id="GO:0005524">
    <property type="term" value="F:ATP binding"/>
    <property type="evidence" value="ECO:0007669"/>
    <property type="project" value="UniProtKB-KW"/>
</dbReference>
<dbReference type="SUPFAM" id="SSF100920">
    <property type="entry name" value="Heat shock protein 70kD (HSP70), peptide-binding domain"/>
    <property type="match status" value="1"/>
</dbReference>
<dbReference type="InterPro" id="IPR043129">
    <property type="entry name" value="ATPase_NBD"/>
</dbReference>
<evidence type="ECO:0000256" key="1">
    <source>
        <dbReference type="ARBA" id="ARBA00022741"/>
    </source>
</evidence>
<evidence type="ECO:0000256" key="4">
    <source>
        <dbReference type="RuleBase" id="RU003322"/>
    </source>
</evidence>
<evidence type="ECO:0000313" key="6">
    <source>
        <dbReference type="EMBL" id="TMR37404.1"/>
    </source>
</evidence>
<keyword evidence="2 4" id="KW-0067">ATP-binding</keyword>
<dbReference type="Gene3D" id="2.60.34.10">
    <property type="entry name" value="Substrate Binding Domain Of DNAk, Chain A, domain 1"/>
    <property type="match status" value="1"/>
</dbReference>
<evidence type="ECO:0000256" key="3">
    <source>
        <dbReference type="ARBA" id="ARBA00023186"/>
    </source>
</evidence>
<gene>
    <name evidence="6" type="ORF">ETD96_18610</name>
</gene>
<dbReference type="Pfam" id="PF00012">
    <property type="entry name" value="HSP70"/>
    <property type="match status" value="1"/>
</dbReference>
<dbReference type="GO" id="GO:0140662">
    <property type="term" value="F:ATP-dependent protein folding chaperone"/>
    <property type="evidence" value="ECO:0007669"/>
    <property type="project" value="InterPro"/>
</dbReference>
<keyword evidence="3" id="KW-0143">Chaperone</keyword>
<name>A0A5S4GY66_9ACTN</name>
<accession>A0A5S4GY66</accession>
<dbReference type="PRINTS" id="PR00301">
    <property type="entry name" value="HEATSHOCK70"/>
</dbReference>
<dbReference type="SUPFAM" id="SSF53067">
    <property type="entry name" value="Actin-like ATPase domain"/>
    <property type="match status" value="2"/>
</dbReference>
<evidence type="ECO:0000256" key="5">
    <source>
        <dbReference type="SAM" id="MobiDB-lite"/>
    </source>
</evidence>
<dbReference type="PANTHER" id="PTHR19375">
    <property type="entry name" value="HEAT SHOCK PROTEIN 70KDA"/>
    <property type="match status" value="1"/>
</dbReference>
<dbReference type="AlphaFoldDB" id="A0A5S4GY66"/>
<dbReference type="InterPro" id="IPR029047">
    <property type="entry name" value="HSP70_peptide-bd_sf"/>
</dbReference>
<organism evidence="6 7">
    <name type="scientific">Actinomadura geliboluensis</name>
    <dbReference type="NCBI Taxonomy" id="882440"/>
    <lineage>
        <taxon>Bacteria</taxon>
        <taxon>Bacillati</taxon>
        <taxon>Actinomycetota</taxon>
        <taxon>Actinomycetes</taxon>
        <taxon>Streptosporangiales</taxon>
        <taxon>Thermomonosporaceae</taxon>
        <taxon>Actinomadura</taxon>
    </lineage>
</organism>
<proteinExistence type="inferred from homology"/>
<dbReference type="Proteomes" id="UP000305238">
    <property type="component" value="Unassembled WGS sequence"/>
</dbReference>
<dbReference type="Gene3D" id="3.90.640.10">
    <property type="entry name" value="Actin, Chain A, domain 4"/>
    <property type="match status" value="1"/>
</dbReference>
<reference evidence="6 7" key="1">
    <citation type="submission" date="2019-05" db="EMBL/GenBank/DDBJ databases">
        <title>Draft genome sequence of Actinomadura geliboluensis A8036.</title>
        <authorList>
            <person name="Saricaoglu S."/>
            <person name="Isik K."/>
        </authorList>
    </citation>
    <scope>NUCLEOTIDE SEQUENCE [LARGE SCALE GENOMIC DNA]</scope>
    <source>
        <strain evidence="6 7">A8036</strain>
    </source>
</reference>
<comment type="similarity">
    <text evidence="4">Belongs to the heat shock protein 70 family.</text>
</comment>
<dbReference type="EMBL" id="VCKZ01000127">
    <property type="protein sequence ID" value="TMR37404.1"/>
    <property type="molecule type" value="Genomic_DNA"/>
</dbReference>
<dbReference type="InterPro" id="IPR013126">
    <property type="entry name" value="Hsp_70_fam"/>
</dbReference>